<dbReference type="EMBL" id="UGTS01000004">
    <property type="protein sequence ID" value="SUC18884.1"/>
    <property type="molecule type" value="Genomic_DNA"/>
</dbReference>
<accession>A0A379FG89</accession>
<dbReference type="Gene3D" id="1.10.3230.30">
    <property type="entry name" value="Phage gp6-like head-tail connector protein"/>
    <property type="match status" value="1"/>
</dbReference>
<sequence length="108" mass="12317">MMNIVTLQEVKSHLRIDHDFDDADLQLKINAATAAVLDHVKSWVERFQGDETKLKQSPDFYRVKDAILILIGIRDRDREGVDIALYPQGMLPYPVTCLLGSMHKPTIL</sequence>
<evidence type="ECO:0000313" key="1">
    <source>
        <dbReference type="EMBL" id="SUC18884.1"/>
    </source>
</evidence>
<dbReference type="Pfam" id="PF05135">
    <property type="entry name" value="Phage_connect_1"/>
    <property type="match status" value="1"/>
</dbReference>
<dbReference type="InterPro" id="IPR021146">
    <property type="entry name" value="Phage_gp6-like_head-tail"/>
</dbReference>
<dbReference type="InterPro" id="IPR006450">
    <property type="entry name" value="Phage_HK97_gp6-like"/>
</dbReference>
<dbReference type="RefSeq" id="WP_004244743.1">
    <property type="nucleotide sequence ID" value="NZ_BGKS01000029.1"/>
</dbReference>
<name>A0A379FG89_PROMI</name>
<dbReference type="Proteomes" id="UP000254191">
    <property type="component" value="Unassembled WGS sequence"/>
</dbReference>
<evidence type="ECO:0000313" key="2">
    <source>
        <dbReference type="Proteomes" id="UP000254191"/>
    </source>
</evidence>
<proteinExistence type="predicted"/>
<organism evidence="1 2">
    <name type="scientific">Proteus mirabilis</name>
    <dbReference type="NCBI Taxonomy" id="584"/>
    <lineage>
        <taxon>Bacteria</taxon>
        <taxon>Pseudomonadati</taxon>
        <taxon>Pseudomonadota</taxon>
        <taxon>Gammaproteobacteria</taxon>
        <taxon>Enterobacterales</taxon>
        <taxon>Morganellaceae</taxon>
        <taxon>Proteus</taxon>
    </lineage>
</organism>
<dbReference type="AlphaFoldDB" id="A0A379FG89"/>
<dbReference type="NCBIfam" id="TIGR01560">
    <property type="entry name" value="put_DNA_pack"/>
    <property type="match status" value="1"/>
</dbReference>
<dbReference type="CDD" id="cd08054">
    <property type="entry name" value="gp6"/>
    <property type="match status" value="1"/>
</dbReference>
<protein>
    <submittedName>
        <fullName evidence="1">Phage gp6-like head-tail connector protein</fullName>
    </submittedName>
</protein>
<gene>
    <name evidence="1" type="ORF">NCTC11938_00949</name>
</gene>
<reference evidence="1 2" key="1">
    <citation type="submission" date="2018-06" db="EMBL/GenBank/DDBJ databases">
        <authorList>
            <consortium name="Pathogen Informatics"/>
            <person name="Doyle S."/>
        </authorList>
    </citation>
    <scope>NUCLEOTIDE SEQUENCE [LARGE SCALE GENOMIC DNA]</scope>
    <source>
        <strain evidence="1 2">NCTC11938</strain>
    </source>
</reference>